<dbReference type="AlphaFoldDB" id="A0AAE2ZKL7"/>
<reference evidence="2" key="1">
    <citation type="submission" date="2021-08" db="EMBL/GenBank/DDBJ databases">
        <title>Hoeflea bacterium WL0058 sp. nov., isolated from the sediment.</title>
        <authorList>
            <person name="Wang L."/>
            <person name="Zhang D."/>
        </authorList>
    </citation>
    <scope>NUCLEOTIDE SEQUENCE</scope>
    <source>
        <strain evidence="2">WL0058</strain>
    </source>
</reference>
<dbReference type="Pfam" id="PF14316">
    <property type="entry name" value="DUF4381"/>
    <property type="match status" value="1"/>
</dbReference>
<dbReference type="Proteomes" id="UP001196509">
    <property type="component" value="Unassembled WGS sequence"/>
</dbReference>
<sequence length="165" mass="17849">MNEDADPETPENLVDLIGKLAEPGEPPAVSMAPQTFGWVVLVIVVLGLLAWLAFAGWRKWRANAYRRAALAELDAAGGDAAAIAAVLRRCALVAWPREQVAGLVGAQWIGFLDKTGGDGQFASEACRGMLLAPYRQDITASTPEFRQAVARWIRKHKVLPVETEA</sequence>
<evidence type="ECO:0000313" key="2">
    <source>
        <dbReference type="EMBL" id="MBW8636295.1"/>
    </source>
</evidence>
<dbReference type="RefSeq" id="WP_220226992.1">
    <property type="nucleotide sequence ID" value="NZ_JAICBX010000001.1"/>
</dbReference>
<name>A0AAE2ZKL7_9HYPH</name>
<evidence type="ECO:0000313" key="3">
    <source>
        <dbReference type="Proteomes" id="UP001196509"/>
    </source>
</evidence>
<comment type="caution">
    <text evidence="2">The sequence shown here is derived from an EMBL/GenBank/DDBJ whole genome shotgun (WGS) entry which is preliminary data.</text>
</comment>
<feature type="transmembrane region" description="Helical" evidence="1">
    <location>
        <begin position="36"/>
        <end position="57"/>
    </location>
</feature>
<keyword evidence="1" id="KW-0472">Membrane</keyword>
<keyword evidence="3" id="KW-1185">Reference proteome</keyword>
<proteinExistence type="predicted"/>
<protein>
    <submittedName>
        <fullName evidence="2">DUF4381 domain-containing protein</fullName>
    </submittedName>
</protein>
<evidence type="ECO:0000256" key="1">
    <source>
        <dbReference type="SAM" id="Phobius"/>
    </source>
</evidence>
<dbReference type="InterPro" id="IPR025489">
    <property type="entry name" value="DUF4381"/>
</dbReference>
<organism evidence="2 3">
    <name type="scientific">Flavimaribacter sediminis</name>
    <dbReference type="NCBI Taxonomy" id="2865987"/>
    <lineage>
        <taxon>Bacteria</taxon>
        <taxon>Pseudomonadati</taxon>
        <taxon>Pseudomonadota</taxon>
        <taxon>Alphaproteobacteria</taxon>
        <taxon>Hyphomicrobiales</taxon>
        <taxon>Rhizobiaceae</taxon>
        <taxon>Flavimaribacter</taxon>
    </lineage>
</organism>
<keyword evidence="1" id="KW-1133">Transmembrane helix</keyword>
<gene>
    <name evidence="2" type="ORF">K1W69_03765</name>
</gene>
<dbReference type="EMBL" id="JAICBX010000001">
    <property type="protein sequence ID" value="MBW8636295.1"/>
    <property type="molecule type" value="Genomic_DNA"/>
</dbReference>
<keyword evidence="1" id="KW-0812">Transmembrane</keyword>
<accession>A0AAE2ZKL7</accession>